<evidence type="ECO:0000313" key="2">
    <source>
        <dbReference type="Proteomes" id="UP000295264"/>
    </source>
</evidence>
<protein>
    <submittedName>
        <fullName evidence="1">Uncharacterized protein</fullName>
    </submittedName>
</protein>
<gene>
    <name evidence="1" type="ORF">DBR06_SOUSAS22110015</name>
</gene>
<name>A0A484GWY4_SOUCH</name>
<dbReference type="EMBL" id="QWLN02003444">
    <property type="protein sequence ID" value="TEA39901.1"/>
    <property type="molecule type" value="Genomic_DNA"/>
</dbReference>
<proteinExistence type="predicted"/>
<reference evidence="1 2" key="1">
    <citation type="journal article" date="2018" name="Genomics">
        <title>Molecular footprints of inshore aquatic adaptation in Indo-Pacific humpback dolphin (Sousa chinensis).</title>
        <authorList>
            <person name="Ming Y."/>
            <person name="Jian J."/>
            <person name="Yu F."/>
            <person name="Yu X."/>
            <person name="Wang J."/>
            <person name="Liu W."/>
        </authorList>
    </citation>
    <scope>NUCLEOTIDE SEQUENCE [LARGE SCALE GENOMIC DNA]</scope>
    <source>
        <strain evidence="1">MY-2018</strain>
        <tissue evidence="1">Skin</tissue>
    </source>
</reference>
<accession>A0A484GWY4</accession>
<evidence type="ECO:0000313" key="1">
    <source>
        <dbReference type="EMBL" id="TEA39901.1"/>
    </source>
</evidence>
<organism evidence="1 2">
    <name type="scientific">Sousa chinensis</name>
    <name type="common">Indo-pacific humpbacked dolphin</name>
    <name type="synonym">Steno chinensis</name>
    <dbReference type="NCBI Taxonomy" id="103600"/>
    <lineage>
        <taxon>Eukaryota</taxon>
        <taxon>Metazoa</taxon>
        <taxon>Chordata</taxon>
        <taxon>Craniata</taxon>
        <taxon>Vertebrata</taxon>
        <taxon>Euteleostomi</taxon>
        <taxon>Mammalia</taxon>
        <taxon>Eutheria</taxon>
        <taxon>Laurasiatheria</taxon>
        <taxon>Artiodactyla</taxon>
        <taxon>Whippomorpha</taxon>
        <taxon>Cetacea</taxon>
        <taxon>Odontoceti</taxon>
        <taxon>Delphinidae</taxon>
        <taxon>Sousa</taxon>
    </lineage>
</organism>
<keyword evidence="2" id="KW-1185">Reference proteome</keyword>
<sequence length="85" mass="9706">MSAYCLLWFGCMAVHRKKTVGIKVDKGRVTKTVWNPAAPGTTLPRAWSLVRLGNDLQYFKKEWADTNNQSPAKEKFQSEDSRCEN</sequence>
<dbReference type="AlphaFoldDB" id="A0A484GWY4"/>
<comment type="caution">
    <text evidence="1">The sequence shown here is derived from an EMBL/GenBank/DDBJ whole genome shotgun (WGS) entry which is preliminary data.</text>
</comment>
<dbReference type="Proteomes" id="UP000295264">
    <property type="component" value="Unassembled WGS sequence"/>
</dbReference>